<feature type="domain" description="DUF1330" evidence="1">
    <location>
        <begin position="31"/>
        <end position="65"/>
    </location>
</feature>
<dbReference type="Pfam" id="PF07045">
    <property type="entry name" value="DUF1330"/>
    <property type="match status" value="1"/>
</dbReference>
<evidence type="ECO:0000259" key="1">
    <source>
        <dbReference type="Pfam" id="PF07045"/>
    </source>
</evidence>
<dbReference type="Proteomes" id="UP000249922">
    <property type="component" value="Chromosome"/>
</dbReference>
<protein>
    <recommendedName>
        <fullName evidence="1">DUF1330 domain-containing protein</fullName>
    </recommendedName>
</protein>
<sequence length="117" mass="13372">MPRGTMPSTWACCSGGRTRCRRNGRMCRRQDRRADRRQGDWLPSRLVIIGFDSFERAKAWGASKSEHAMASAIVDAAEVGWHCPPVIVGFKQFRLRRESVRRNRIESAPIATWSSRP</sequence>
<gene>
    <name evidence="2" type="ORF">DPM13_01385</name>
</gene>
<evidence type="ECO:0000313" key="3">
    <source>
        <dbReference type="Proteomes" id="UP000249922"/>
    </source>
</evidence>
<dbReference type="InterPro" id="IPR010753">
    <property type="entry name" value="DUF1330"/>
</dbReference>
<accession>A0ABN5M3X8</accession>
<proteinExistence type="predicted"/>
<dbReference type="EMBL" id="CP030239">
    <property type="protein sequence ID" value="AWX92356.1"/>
    <property type="molecule type" value="Genomic_DNA"/>
</dbReference>
<keyword evidence="3" id="KW-1185">Reference proteome</keyword>
<evidence type="ECO:0000313" key="2">
    <source>
        <dbReference type="EMBL" id="AWX92356.1"/>
    </source>
</evidence>
<name>A0ABN5M3X8_9RHOB</name>
<organism evidence="2 3">
    <name type="scientific">Paracoccus mutanolyticus</name>
    <dbReference type="NCBI Taxonomy" id="1499308"/>
    <lineage>
        <taxon>Bacteria</taxon>
        <taxon>Pseudomonadati</taxon>
        <taxon>Pseudomonadota</taxon>
        <taxon>Alphaproteobacteria</taxon>
        <taxon>Rhodobacterales</taxon>
        <taxon>Paracoccaceae</taxon>
        <taxon>Paracoccus</taxon>
    </lineage>
</organism>
<reference evidence="2 3" key="1">
    <citation type="submission" date="2018-06" db="EMBL/GenBank/DDBJ databases">
        <title>Complete genome sequence of Paracoccus mutanolyticus strain RSP-02 isolated from cellulosic waste.</title>
        <authorList>
            <person name="Amrutha R.N."/>
            <person name="Shrivastav A."/>
            <person name="Buddana S.K."/>
            <person name="Deshpande U."/>
            <person name="Prakasham R.S."/>
        </authorList>
    </citation>
    <scope>NUCLEOTIDE SEQUENCE [LARGE SCALE GENOMIC DNA]</scope>
    <source>
        <strain evidence="2 3">RSP-02</strain>
    </source>
</reference>